<dbReference type="SUPFAM" id="SSF50475">
    <property type="entry name" value="FMN-binding split barrel"/>
    <property type="match status" value="1"/>
</dbReference>
<sequence length="145" mass="16081">MSQMTLVDLSERMADIDFAMLSTRAASGDIAARPMSNNGDVAYKGDSHFFTWEASHTVEDIRRDPKVGLSFVGSKGLLGKPPIFIAVEGQAELIRDKAAFREHWVPDLERWFEQGIDTPGLILIKVHAGRIHYWAGEDEGEVPLG</sequence>
<proteinExistence type="predicted"/>
<dbReference type="InterPro" id="IPR012349">
    <property type="entry name" value="Split_barrel_FMN-bd"/>
</dbReference>
<protein>
    <submittedName>
        <fullName evidence="2">Pyridoxamine 5'-phosphate oxidase family protein</fullName>
    </submittedName>
</protein>
<dbReference type="Gene3D" id="2.30.110.10">
    <property type="entry name" value="Electron Transport, Fmn-binding Protein, Chain A"/>
    <property type="match status" value="1"/>
</dbReference>
<comment type="caution">
    <text evidence="2">The sequence shown here is derived from an EMBL/GenBank/DDBJ whole genome shotgun (WGS) entry which is preliminary data.</text>
</comment>
<evidence type="ECO:0000313" key="2">
    <source>
        <dbReference type="EMBL" id="MFC0385352.1"/>
    </source>
</evidence>
<evidence type="ECO:0000313" key="3">
    <source>
        <dbReference type="Proteomes" id="UP001589789"/>
    </source>
</evidence>
<feature type="domain" description="General stress protein FMN-binding split barrel" evidence="1">
    <location>
        <begin position="9"/>
        <end position="137"/>
    </location>
</feature>
<gene>
    <name evidence="2" type="ORF">ACFFIC_07260</name>
</gene>
<dbReference type="InterPro" id="IPR038725">
    <property type="entry name" value="YdaG_split_barrel_FMN-bd"/>
</dbReference>
<dbReference type="PANTHER" id="PTHR34818:SF1">
    <property type="entry name" value="PROTEIN BLI-3"/>
    <property type="match status" value="1"/>
</dbReference>
<dbReference type="Proteomes" id="UP001589789">
    <property type="component" value="Unassembled WGS sequence"/>
</dbReference>
<dbReference type="EMBL" id="JBHLVZ010000005">
    <property type="protein sequence ID" value="MFC0385352.1"/>
    <property type="molecule type" value="Genomic_DNA"/>
</dbReference>
<name>A0ABV6IP76_9PROT</name>
<keyword evidence="3" id="KW-1185">Reference proteome</keyword>
<dbReference type="RefSeq" id="WP_377049500.1">
    <property type="nucleotide sequence ID" value="NZ_JBHLVZ010000005.1"/>
</dbReference>
<organism evidence="2 3">
    <name type="scientific">Muricoccus vinaceus</name>
    <dbReference type="NCBI Taxonomy" id="424704"/>
    <lineage>
        <taxon>Bacteria</taxon>
        <taxon>Pseudomonadati</taxon>
        <taxon>Pseudomonadota</taxon>
        <taxon>Alphaproteobacteria</taxon>
        <taxon>Acetobacterales</taxon>
        <taxon>Roseomonadaceae</taxon>
        <taxon>Muricoccus</taxon>
    </lineage>
</organism>
<reference evidence="2 3" key="1">
    <citation type="submission" date="2024-09" db="EMBL/GenBank/DDBJ databases">
        <authorList>
            <person name="Sun Q."/>
            <person name="Mori K."/>
        </authorList>
    </citation>
    <scope>NUCLEOTIDE SEQUENCE [LARGE SCALE GENOMIC DNA]</scope>
    <source>
        <strain evidence="2 3">CCM 7468</strain>
    </source>
</reference>
<dbReference type="PANTHER" id="PTHR34818">
    <property type="entry name" value="PROTEIN BLI-3"/>
    <property type="match status" value="1"/>
</dbReference>
<accession>A0ABV6IP76</accession>
<evidence type="ECO:0000259" key="1">
    <source>
        <dbReference type="Pfam" id="PF16242"/>
    </source>
</evidence>
<dbReference type="InterPro" id="IPR052917">
    <property type="entry name" value="Stress-Dev_Protein"/>
</dbReference>
<dbReference type="Pfam" id="PF16242">
    <property type="entry name" value="Pyrid_ox_like"/>
    <property type="match status" value="1"/>
</dbReference>